<evidence type="ECO:0000256" key="9">
    <source>
        <dbReference type="RuleBase" id="RU364070"/>
    </source>
</evidence>
<dbReference type="SUPFAM" id="SSF82693">
    <property type="entry name" value="Multidrug efflux transporter AcrB pore domain, PN1, PN2, PC1 and PC2 subdomains"/>
    <property type="match status" value="3"/>
</dbReference>
<dbReference type="SUPFAM" id="SSF82714">
    <property type="entry name" value="Multidrug efflux transporter AcrB TolC docking domain, DN and DC subdomains"/>
    <property type="match status" value="2"/>
</dbReference>
<feature type="transmembrane region" description="Helical" evidence="9">
    <location>
        <begin position="896"/>
        <end position="916"/>
    </location>
</feature>
<dbReference type="PRINTS" id="PR00702">
    <property type="entry name" value="ACRIFLAVINRP"/>
</dbReference>
<feature type="transmembrane region" description="Helical" evidence="9">
    <location>
        <begin position="871"/>
        <end position="889"/>
    </location>
</feature>
<dbReference type="OrthoDB" id="9806532at2"/>
<evidence type="ECO:0000256" key="4">
    <source>
        <dbReference type="ARBA" id="ARBA00022475"/>
    </source>
</evidence>
<evidence type="ECO:0000313" key="11">
    <source>
        <dbReference type="EMBL" id="SJZ69531.1"/>
    </source>
</evidence>
<evidence type="ECO:0000259" key="10">
    <source>
        <dbReference type="PROSITE" id="PS50156"/>
    </source>
</evidence>
<feature type="transmembrane region" description="Helical" evidence="9">
    <location>
        <begin position="922"/>
        <end position="947"/>
    </location>
</feature>
<dbReference type="Gene3D" id="3.30.70.1430">
    <property type="entry name" value="Multidrug efflux transporter AcrB pore domain"/>
    <property type="match status" value="2"/>
</dbReference>
<comment type="similarity">
    <text evidence="2 9">Belongs to the resistance-nodulation-cell division (RND) (TC 2.A.6) family.</text>
</comment>
<gene>
    <name evidence="11" type="ORF">SAMN02745126_01933</name>
</gene>
<dbReference type="EMBL" id="FUWJ01000002">
    <property type="protein sequence ID" value="SJZ69531.1"/>
    <property type="molecule type" value="Genomic_DNA"/>
</dbReference>
<dbReference type="Pfam" id="PF00873">
    <property type="entry name" value="ACR_tran"/>
    <property type="match status" value="1"/>
</dbReference>
<feature type="transmembrane region" description="Helical" evidence="9">
    <location>
        <begin position="1007"/>
        <end position="1025"/>
    </location>
</feature>
<reference evidence="12" key="1">
    <citation type="submission" date="2017-02" db="EMBL/GenBank/DDBJ databases">
        <authorList>
            <person name="Varghese N."/>
            <person name="Submissions S."/>
        </authorList>
    </citation>
    <scope>NUCLEOTIDE SEQUENCE [LARGE SCALE GENOMIC DNA]</scope>
    <source>
        <strain evidence="12">ATCC 27094</strain>
    </source>
</reference>
<dbReference type="FunFam" id="3.30.70.1430:FF:000001">
    <property type="entry name" value="Efflux pump membrane transporter"/>
    <property type="match status" value="1"/>
</dbReference>
<evidence type="ECO:0000256" key="7">
    <source>
        <dbReference type="ARBA" id="ARBA00022989"/>
    </source>
</evidence>
<dbReference type="InterPro" id="IPR001036">
    <property type="entry name" value="Acrflvin-R"/>
</dbReference>
<dbReference type="Gene3D" id="3.30.70.1440">
    <property type="entry name" value="Multidrug efflux transporter AcrB pore domain"/>
    <property type="match status" value="1"/>
</dbReference>
<protein>
    <recommendedName>
        <fullName evidence="9">Efflux pump membrane transporter</fullName>
    </recommendedName>
</protein>
<dbReference type="Gene3D" id="1.20.1640.10">
    <property type="entry name" value="Multidrug efflux transporter AcrB transmembrane domain"/>
    <property type="match status" value="2"/>
</dbReference>
<dbReference type="GO" id="GO:0009636">
    <property type="term" value="P:response to toxic substance"/>
    <property type="evidence" value="ECO:0007669"/>
    <property type="project" value="UniProtKB-ARBA"/>
</dbReference>
<dbReference type="Gene3D" id="3.30.70.1320">
    <property type="entry name" value="Multidrug efflux transporter AcrB pore domain like"/>
    <property type="match status" value="1"/>
</dbReference>
<dbReference type="InterPro" id="IPR000731">
    <property type="entry name" value="SSD"/>
</dbReference>
<keyword evidence="5 9" id="KW-0997">Cell inner membrane</keyword>
<feature type="domain" description="SSD" evidence="10">
    <location>
        <begin position="371"/>
        <end position="498"/>
    </location>
</feature>
<accession>A0A1T4MRL1</accession>
<evidence type="ECO:0000256" key="8">
    <source>
        <dbReference type="ARBA" id="ARBA00023136"/>
    </source>
</evidence>
<name>A0A1T4MRL1_9HYPH</name>
<keyword evidence="6 9" id="KW-0812">Transmembrane</keyword>
<feature type="transmembrane region" description="Helical" evidence="9">
    <location>
        <begin position="968"/>
        <end position="987"/>
    </location>
</feature>
<evidence type="ECO:0000313" key="12">
    <source>
        <dbReference type="Proteomes" id="UP000190092"/>
    </source>
</evidence>
<dbReference type="FunFam" id="1.20.1640.10:FF:000001">
    <property type="entry name" value="Efflux pump membrane transporter"/>
    <property type="match status" value="1"/>
</dbReference>
<feature type="transmembrane region" description="Helical" evidence="9">
    <location>
        <begin position="368"/>
        <end position="390"/>
    </location>
</feature>
<keyword evidence="7 9" id="KW-1133">Transmembrane helix</keyword>
<proteinExistence type="inferred from homology"/>
<evidence type="ECO:0000256" key="1">
    <source>
        <dbReference type="ARBA" id="ARBA00004429"/>
    </source>
</evidence>
<dbReference type="PROSITE" id="PS50156">
    <property type="entry name" value="SSD"/>
    <property type="match status" value="1"/>
</dbReference>
<sequence length="1051" mass="112535">MISDIFIDRPRLAFVVSIVITLAGLISIFSIPVAQFPDIVPPQVSLTTLYPGADAETVESTVAQPIEQQITGVDNAIYYQSTSGADGSYSLNVTFALGTDPDINTVNVQNRAQLATPLLPQEVQRQGLVIRKKSAALLQIITIYSPHNSHDALYLNNYATINILDPLSRVRGVGQATLFGALDYSLRLWLDPDRLTAFGLAPSDIVTAVQNQNVQAALGRIGAAPTPASQQLQLTIKTQGRLTKAEEFGNIIVRANRDGSIVRVKDVARTDLGAKSQERYSRFNGAEAAAIGIYQSPGANAVEVAQHVRDVMEDLKQRFPDDLAYTVFWDSTVFVTSTIQEVVNTLMIAFVLVALVVFLFLGKLRSTLIPLVAVPVSIVGTFAVMLLIGYSANTVSLLALVLAIGIVVDDAIVVIENVERVIEEEPDLTVPQATKKAMAEITAPIIAITLVLLSVFVPVAFIPGISGQLFRQFAVAVSTAMIISAINALTLSPALCSVLLKRGTPNRGIMRVVMGGIDRVRDGYVAIVRRLVRVAVFGVVAVVIVAGAALGLFRSTPQSFLPAEDQGAFFAAVRLPEGASLNRTQEIVAQVEGMIRPIPGVQGVLSVVGLNFIDYVVSSNSAFFVVRLKPYEERTAAAEKVDAIIADLRPKLAALQGAIVFPFNLPPILGLGSTGGFQYVLEALQGQSPTDIAAVMRGLLVAANQQPELAGVFSTFAADTPQVYLDIDRDKAQVLGVKVSDVFNALQSTLGGFYVNDFNLFGRTWQVNIEAEGRFRDAIDDIYRVYVRNSAGAMVPIRAVAQARLVQGPQVMIRYNGFRAAVINGAPKPGYSSGQALAAMERISKQTLPPGYAFEWTATALQEKAASGQTGIVLGLAVLFAYLFLVALYESWNIPIPVLLSVSVAVLGAIGFVAWLGLAFDVYAQIGLVVLVALAAKNGILIVEFAVEQRRHGASILDAAIEGARLRFRPVVMTSFAFILGLAPLVVAEGAGAASRRAVGSPVFGGMIAAALFGIFVIPMLYVVFQWLRERFARPAQEPAPKAPPIEQSGN</sequence>
<dbReference type="InterPro" id="IPR004764">
    <property type="entry name" value="MdtF-like"/>
</dbReference>
<dbReference type="Gene3D" id="3.30.2090.10">
    <property type="entry name" value="Multidrug efflux transporter AcrB TolC docking domain, DN and DC subdomains"/>
    <property type="match status" value="2"/>
</dbReference>
<dbReference type="InterPro" id="IPR027463">
    <property type="entry name" value="AcrB_DN_DC_subdom"/>
</dbReference>
<dbReference type="Proteomes" id="UP000190092">
    <property type="component" value="Unassembled WGS sequence"/>
</dbReference>
<dbReference type="STRING" id="225324.SAMN02745126_01933"/>
<organism evidence="11 12">
    <name type="scientific">Enhydrobacter aerosaccus</name>
    <dbReference type="NCBI Taxonomy" id="225324"/>
    <lineage>
        <taxon>Bacteria</taxon>
        <taxon>Pseudomonadati</taxon>
        <taxon>Pseudomonadota</taxon>
        <taxon>Alphaproteobacteria</taxon>
        <taxon>Hyphomicrobiales</taxon>
        <taxon>Enhydrobacter</taxon>
    </lineage>
</organism>
<dbReference type="PANTHER" id="PTHR32063">
    <property type="match status" value="1"/>
</dbReference>
<dbReference type="NCBIfam" id="NF000282">
    <property type="entry name" value="RND_permease_1"/>
    <property type="match status" value="1"/>
</dbReference>
<dbReference type="NCBIfam" id="TIGR00915">
    <property type="entry name" value="2A0602"/>
    <property type="match status" value="1"/>
</dbReference>
<feature type="transmembrane region" description="Helical" evidence="9">
    <location>
        <begin position="396"/>
        <end position="415"/>
    </location>
</feature>
<feature type="transmembrane region" description="Helical" evidence="9">
    <location>
        <begin position="12"/>
        <end position="34"/>
    </location>
</feature>
<evidence type="ECO:0000256" key="2">
    <source>
        <dbReference type="ARBA" id="ARBA00010942"/>
    </source>
</evidence>
<feature type="transmembrane region" description="Helical" evidence="9">
    <location>
        <begin position="531"/>
        <end position="553"/>
    </location>
</feature>
<evidence type="ECO:0000256" key="6">
    <source>
        <dbReference type="ARBA" id="ARBA00022692"/>
    </source>
</evidence>
<keyword evidence="3 9" id="KW-0813">Transport</keyword>
<keyword evidence="4" id="KW-1003">Cell membrane</keyword>
<feature type="transmembrane region" description="Helical" evidence="9">
    <location>
        <begin position="342"/>
        <end position="361"/>
    </location>
</feature>
<keyword evidence="8 9" id="KW-0472">Membrane</keyword>
<comment type="subcellular location">
    <subcellularLocation>
        <location evidence="1 9">Cell inner membrane</location>
        <topology evidence="1 9">Multi-pass membrane protein</topology>
    </subcellularLocation>
</comment>
<feature type="transmembrane region" description="Helical" evidence="9">
    <location>
        <begin position="441"/>
        <end position="461"/>
    </location>
</feature>
<evidence type="ECO:0000256" key="3">
    <source>
        <dbReference type="ARBA" id="ARBA00022448"/>
    </source>
</evidence>
<feature type="transmembrane region" description="Helical" evidence="9">
    <location>
        <begin position="473"/>
        <end position="500"/>
    </location>
</feature>
<evidence type="ECO:0000256" key="5">
    <source>
        <dbReference type="ARBA" id="ARBA00022519"/>
    </source>
</evidence>
<dbReference type="SUPFAM" id="SSF82866">
    <property type="entry name" value="Multidrug efflux transporter AcrB transmembrane domain"/>
    <property type="match status" value="2"/>
</dbReference>
<dbReference type="AlphaFoldDB" id="A0A1T4MRL1"/>
<dbReference type="GO" id="GO:0042910">
    <property type="term" value="F:xenobiotic transmembrane transporter activity"/>
    <property type="evidence" value="ECO:0007669"/>
    <property type="project" value="TreeGrafter"/>
</dbReference>
<dbReference type="GO" id="GO:0005886">
    <property type="term" value="C:plasma membrane"/>
    <property type="evidence" value="ECO:0007669"/>
    <property type="project" value="UniProtKB-SubCell"/>
</dbReference>
<dbReference type="GO" id="GO:0015562">
    <property type="term" value="F:efflux transmembrane transporter activity"/>
    <property type="evidence" value="ECO:0007669"/>
    <property type="project" value="InterPro"/>
</dbReference>
<keyword evidence="12" id="KW-1185">Reference proteome</keyword>
<dbReference type="RefSeq" id="WP_085933671.1">
    <property type="nucleotide sequence ID" value="NZ_FUWJ01000002.1"/>
</dbReference>
<dbReference type="PANTHER" id="PTHR32063:SF76">
    <property type="entry name" value="EFFLUX PUMP MEMBRANE TRANSPORTER"/>
    <property type="match status" value="1"/>
</dbReference>